<reference evidence="4" key="1">
    <citation type="journal article" date="2014" name="Proc. Natl. Acad. Sci. U.S.A.">
        <title>Extensive sampling of basidiomycete genomes demonstrates inadequacy of the white-rot/brown-rot paradigm for wood decay fungi.</title>
        <authorList>
            <person name="Riley R."/>
            <person name="Salamov A.A."/>
            <person name="Brown D.W."/>
            <person name="Nagy L.G."/>
            <person name="Floudas D."/>
            <person name="Held B.W."/>
            <person name="Levasseur A."/>
            <person name="Lombard V."/>
            <person name="Morin E."/>
            <person name="Otillar R."/>
            <person name="Lindquist E.A."/>
            <person name="Sun H."/>
            <person name="LaButti K.M."/>
            <person name="Schmutz J."/>
            <person name="Jabbour D."/>
            <person name="Luo H."/>
            <person name="Baker S.E."/>
            <person name="Pisabarro A.G."/>
            <person name="Walton J.D."/>
            <person name="Blanchette R.A."/>
            <person name="Henrissat B."/>
            <person name="Martin F."/>
            <person name="Cullen D."/>
            <person name="Hibbett D.S."/>
            <person name="Grigoriev I.V."/>
        </authorList>
    </citation>
    <scope>NUCLEOTIDE SEQUENCE [LARGE SCALE GENOMIC DNA]</scope>
    <source>
        <strain evidence="4">FD-172 SS1</strain>
    </source>
</reference>
<evidence type="ECO:0000313" key="3">
    <source>
        <dbReference type="EMBL" id="KDQ11755.1"/>
    </source>
</evidence>
<feature type="domain" description="DUF6533" evidence="2">
    <location>
        <begin position="19"/>
        <end position="57"/>
    </location>
</feature>
<keyword evidence="4" id="KW-1185">Reference proteome</keyword>
<dbReference type="Pfam" id="PF20151">
    <property type="entry name" value="DUF6533"/>
    <property type="match status" value="1"/>
</dbReference>
<name>A0A067MAN5_BOTB1</name>
<feature type="transmembrane region" description="Helical" evidence="1">
    <location>
        <begin position="163"/>
        <end position="187"/>
    </location>
</feature>
<feature type="transmembrane region" description="Helical" evidence="1">
    <location>
        <begin position="48"/>
        <end position="71"/>
    </location>
</feature>
<feature type="transmembrane region" description="Helical" evidence="1">
    <location>
        <begin position="247"/>
        <end position="268"/>
    </location>
</feature>
<dbReference type="AlphaFoldDB" id="A0A067MAN5"/>
<keyword evidence="1" id="KW-0812">Transmembrane</keyword>
<dbReference type="Proteomes" id="UP000027195">
    <property type="component" value="Unassembled WGS sequence"/>
</dbReference>
<evidence type="ECO:0000256" key="1">
    <source>
        <dbReference type="SAM" id="Phobius"/>
    </source>
</evidence>
<feature type="transmembrane region" description="Helical" evidence="1">
    <location>
        <begin position="207"/>
        <end position="227"/>
    </location>
</feature>
<evidence type="ECO:0000259" key="2">
    <source>
        <dbReference type="Pfam" id="PF20151"/>
    </source>
</evidence>
<dbReference type="EMBL" id="KL198055">
    <property type="protein sequence ID" value="KDQ11755.1"/>
    <property type="molecule type" value="Genomic_DNA"/>
</dbReference>
<keyword evidence="1" id="KW-1133">Transmembrane helix</keyword>
<proteinExistence type="predicted"/>
<feature type="transmembrane region" description="Helical" evidence="1">
    <location>
        <begin position="128"/>
        <end position="151"/>
    </location>
</feature>
<feature type="transmembrane region" description="Helical" evidence="1">
    <location>
        <begin position="17"/>
        <end position="36"/>
    </location>
</feature>
<protein>
    <recommendedName>
        <fullName evidence="2">DUF6533 domain-containing protein</fullName>
    </recommendedName>
</protein>
<feature type="transmembrane region" description="Helical" evidence="1">
    <location>
        <begin position="274"/>
        <end position="297"/>
    </location>
</feature>
<organism evidence="3 4">
    <name type="scientific">Botryobasidium botryosum (strain FD-172 SS1)</name>
    <dbReference type="NCBI Taxonomy" id="930990"/>
    <lineage>
        <taxon>Eukaryota</taxon>
        <taxon>Fungi</taxon>
        <taxon>Dikarya</taxon>
        <taxon>Basidiomycota</taxon>
        <taxon>Agaricomycotina</taxon>
        <taxon>Agaricomycetes</taxon>
        <taxon>Cantharellales</taxon>
        <taxon>Botryobasidiaceae</taxon>
        <taxon>Botryobasidium</taxon>
    </lineage>
</organism>
<dbReference type="InterPro" id="IPR045340">
    <property type="entry name" value="DUF6533"/>
</dbReference>
<dbReference type="InParanoid" id="A0A067MAN5"/>
<keyword evidence="1" id="KW-0472">Membrane</keyword>
<gene>
    <name evidence="3" type="ORF">BOTBODRAFT_189607</name>
</gene>
<accession>A0A067MAN5</accession>
<dbReference type="HOGENOM" id="CLU_035509_11_3_1"/>
<sequence>MDDTSKILSYLGYNDEVAYIVASSTVVLLYDLALTFEREIRLVWRAPWNLAKGLFLFVSIYLTVSFGSHALRKINGPAALFLPALPHSHGHHSRVMLLSYPSSLSILNLACPPDTALQATSDVRTSCLIFSAIFTITANICECIVDLLMLIRVCAIWGRSFRVLVFMGALYAITNILSGIADIEYLATMRKYVMSNDSCFRSRASPLIYVCWSSALAYDTAAFLLTLTKGIQHWRAKHIRSPLIYVFYRDGVGYFAVLTLLRILTIIGSTVENLGLFIVATYFARVLTVTLTMRMFLNLRSATTHEEWSMATTMWYAAKPSKSTTDGVA</sequence>
<dbReference type="OrthoDB" id="2692685at2759"/>
<evidence type="ECO:0000313" key="4">
    <source>
        <dbReference type="Proteomes" id="UP000027195"/>
    </source>
</evidence>